<comment type="caution">
    <text evidence="3">The sequence shown here is derived from an EMBL/GenBank/DDBJ whole genome shotgun (WGS) entry which is preliminary data.</text>
</comment>
<feature type="domain" description="B box-type" evidence="2">
    <location>
        <begin position="10"/>
        <end position="53"/>
    </location>
</feature>
<reference evidence="3" key="1">
    <citation type="submission" date="2021-03" db="EMBL/GenBank/DDBJ databases">
        <authorList>
            <person name="Bekaert M."/>
        </authorList>
    </citation>
    <scope>NUCLEOTIDE SEQUENCE</scope>
</reference>
<evidence type="ECO:0000259" key="2">
    <source>
        <dbReference type="PROSITE" id="PS50119"/>
    </source>
</evidence>
<dbReference type="InterPro" id="IPR000315">
    <property type="entry name" value="Znf_B-box"/>
</dbReference>
<gene>
    <name evidence="3" type="ORF">MEDL_23140</name>
</gene>
<dbReference type="OrthoDB" id="6124404at2759"/>
<dbReference type="Proteomes" id="UP000683360">
    <property type="component" value="Unassembled WGS sequence"/>
</dbReference>
<keyword evidence="1" id="KW-0862">Zinc</keyword>
<dbReference type="Gene3D" id="2.130.10.10">
    <property type="entry name" value="YVTN repeat-like/Quinoprotein amine dehydrogenase"/>
    <property type="match status" value="1"/>
</dbReference>
<name>A0A8S3RL33_MYTED</name>
<dbReference type="PROSITE" id="PS50119">
    <property type="entry name" value="ZF_BBOX"/>
    <property type="match status" value="1"/>
</dbReference>
<evidence type="ECO:0000313" key="3">
    <source>
        <dbReference type="EMBL" id="CAG2208904.1"/>
    </source>
</evidence>
<protein>
    <recommendedName>
        <fullName evidence="2">B box-type domain-containing protein</fullName>
    </recommendedName>
</protein>
<dbReference type="AlphaFoldDB" id="A0A8S3RL33"/>
<keyword evidence="4" id="KW-1185">Reference proteome</keyword>
<accession>A0A8S3RL33</accession>
<dbReference type="SUPFAM" id="SSF63825">
    <property type="entry name" value="YWTD domain"/>
    <property type="match status" value="1"/>
</dbReference>
<dbReference type="GO" id="GO:0008270">
    <property type="term" value="F:zinc ion binding"/>
    <property type="evidence" value="ECO:0007669"/>
    <property type="project" value="UniProtKB-KW"/>
</dbReference>
<dbReference type="InterPro" id="IPR011042">
    <property type="entry name" value="6-blade_b-propeller_TolB-like"/>
</dbReference>
<organism evidence="3 4">
    <name type="scientific">Mytilus edulis</name>
    <name type="common">Blue mussel</name>
    <dbReference type="NCBI Taxonomy" id="6550"/>
    <lineage>
        <taxon>Eukaryota</taxon>
        <taxon>Metazoa</taxon>
        <taxon>Spiralia</taxon>
        <taxon>Lophotrochozoa</taxon>
        <taxon>Mollusca</taxon>
        <taxon>Bivalvia</taxon>
        <taxon>Autobranchia</taxon>
        <taxon>Pteriomorphia</taxon>
        <taxon>Mytilida</taxon>
        <taxon>Mytiloidea</taxon>
        <taxon>Mytilidae</taxon>
        <taxon>Mytilinae</taxon>
        <taxon>Mytilus</taxon>
    </lineage>
</organism>
<evidence type="ECO:0000313" key="4">
    <source>
        <dbReference type="Proteomes" id="UP000683360"/>
    </source>
</evidence>
<dbReference type="Gene3D" id="2.120.10.30">
    <property type="entry name" value="TolB, C-terminal domain"/>
    <property type="match status" value="1"/>
</dbReference>
<keyword evidence="1" id="KW-0479">Metal-binding</keyword>
<dbReference type="EMBL" id="CAJPWZ010001126">
    <property type="protein sequence ID" value="CAG2208904.1"/>
    <property type="molecule type" value="Genomic_DNA"/>
</dbReference>
<proteinExistence type="predicted"/>
<keyword evidence="1" id="KW-0863">Zinc-finger</keyword>
<sequence length="303" mass="33908">MAANWNICGVCDNLHITKQSVVWCSECDEGLCGKCKEHHAVSKSSKSHETISISEYKELPTKVLEIAQTCKLHNEKWYDGILLLSPTKIRTLKSNGSKDFVIKRFGQTFNVVNIDDGFIAVTSGGSNIINLIDTKTKKLKKTIQVHSNNDGAVYKDGHLIYCAREKGLQMISLSDESITNITYNKLSIFAYVTAFGDRLFYTNYDHHTVTCCDYHGKILWTFHDTTFLLSPLGIPVDNDGFVYVVGGKTHSVVVISPNGKSCRQLLSSDDGLNLPHVLHYDQSTNKLLVANHLDTAFLFDVRR</sequence>
<evidence type="ECO:0000256" key="1">
    <source>
        <dbReference type="PROSITE-ProRule" id="PRU00024"/>
    </source>
</evidence>
<dbReference type="InterPro" id="IPR015943">
    <property type="entry name" value="WD40/YVTN_repeat-like_dom_sf"/>
</dbReference>